<dbReference type="Proteomes" id="UP000032027">
    <property type="component" value="Chromosome"/>
</dbReference>
<dbReference type="AlphaFoldDB" id="A0A0C5BW52"/>
<dbReference type="STRING" id="1582439.NPIRD3C_1284"/>
<organism evidence="1 2">
    <name type="scientific">Nitrosopumilus piranensis</name>
    <dbReference type="NCBI Taxonomy" id="1582439"/>
    <lineage>
        <taxon>Archaea</taxon>
        <taxon>Nitrososphaerota</taxon>
        <taxon>Nitrososphaeria</taxon>
        <taxon>Nitrosopumilales</taxon>
        <taxon>Nitrosopumilaceae</taxon>
        <taxon>Nitrosopumilus</taxon>
    </lineage>
</organism>
<reference evidence="1 2" key="3">
    <citation type="journal article" date="2019" name="Int. J. Syst. Evol. Microbiol.">
        <title>Nitrosopumilus adriaticus sp. nov. and Nitrosopumilus piranensis sp. nov., two ammonia-oxidizing archaea from the Adriatic Sea and members of the class Nitrososphaeria.</title>
        <authorList>
            <person name="Bayer B."/>
            <person name="Vojvoda J."/>
            <person name="Reinthaler T."/>
            <person name="Reyes C."/>
            <person name="Pinto M."/>
            <person name="Herndl G.J."/>
        </authorList>
    </citation>
    <scope>NUCLEOTIDE SEQUENCE [LARGE SCALE GENOMIC DNA]</scope>
    <source>
        <strain evidence="1 2">D3C</strain>
    </source>
</reference>
<sequence>MQHRIMTETTDIKETIFDFIKNRAEINETTAIRHIHRRFGISEEEVEKILDEFVIKKKIKKIYDEEYQENRFTVETSNQSF</sequence>
<accession>A0A0C5BW52</accession>
<evidence type="ECO:0000313" key="1">
    <source>
        <dbReference type="EMBL" id="AJM92496.1"/>
    </source>
</evidence>
<dbReference type="KEGG" id="nid:NPIRD3C_1284"/>
<gene>
    <name evidence="1" type="ORF">NPIRD3C_1284</name>
</gene>
<reference evidence="1 2" key="2">
    <citation type="journal article" date="2016" name="ISME J.">
        <title>Physiological and genomic characterization of two novel marine thaumarchaeal strains indicates niche differentiation.</title>
        <authorList>
            <person name="Bayer B."/>
            <person name="Vojvoda J."/>
            <person name="Offre P."/>
            <person name="Alves R.J."/>
            <person name="Elisabeth N.H."/>
            <person name="Garcia J.A."/>
            <person name="Volland J.M."/>
            <person name="Srivastava A."/>
            <person name="Schleper C."/>
            <person name="Herndl G.J."/>
        </authorList>
    </citation>
    <scope>NUCLEOTIDE SEQUENCE [LARGE SCALE GENOMIC DNA]</scope>
    <source>
        <strain evidence="1 2">D3C</strain>
    </source>
</reference>
<dbReference type="PATRIC" id="fig|1582439.9.peg.1325"/>
<dbReference type="EMBL" id="CP010868">
    <property type="protein sequence ID" value="AJM92496.1"/>
    <property type="molecule type" value="Genomic_DNA"/>
</dbReference>
<reference evidence="2" key="1">
    <citation type="submission" date="2015-02" db="EMBL/GenBank/DDBJ databases">
        <title>Characterization of two novel Thaumarchaeota isolated from the Northern Adriatic Sea.</title>
        <authorList>
            <person name="Bayer B."/>
            <person name="Vojvoda J."/>
            <person name="Offre P."/>
            <person name="Srivastava A."/>
            <person name="Elisabeth N."/>
            <person name="Garcia J.A.L."/>
            <person name="Schleper C."/>
            <person name="Herndl G.J."/>
        </authorList>
    </citation>
    <scope>NUCLEOTIDE SEQUENCE [LARGE SCALE GENOMIC DNA]</scope>
    <source>
        <strain evidence="2">D3C</strain>
    </source>
</reference>
<protein>
    <submittedName>
        <fullName evidence="1">Uncharacterized protein</fullName>
    </submittedName>
</protein>
<evidence type="ECO:0000313" key="2">
    <source>
        <dbReference type="Proteomes" id="UP000032027"/>
    </source>
</evidence>
<keyword evidence="2" id="KW-1185">Reference proteome</keyword>
<proteinExistence type="predicted"/>
<dbReference type="HOGENOM" id="CLU_2565547_0_0_2"/>
<name>A0A0C5BW52_9ARCH</name>